<dbReference type="Proteomes" id="UP000886785">
    <property type="component" value="Unassembled WGS sequence"/>
</dbReference>
<dbReference type="PROSITE" id="PS51186">
    <property type="entry name" value="GNAT"/>
    <property type="match status" value="1"/>
</dbReference>
<dbReference type="PANTHER" id="PTHR43420">
    <property type="entry name" value="ACETYLTRANSFERASE"/>
    <property type="match status" value="1"/>
</dbReference>
<evidence type="ECO:0000256" key="2">
    <source>
        <dbReference type="ARBA" id="ARBA00023315"/>
    </source>
</evidence>
<evidence type="ECO:0000256" key="1">
    <source>
        <dbReference type="ARBA" id="ARBA00022679"/>
    </source>
</evidence>
<protein>
    <submittedName>
        <fullName evidence="4">GNAT family N-acetyltransferase</fullName>
    </submittedName>
</protein>
<dbReference type="InterPro" id="IPR000182">
    <property type="entry name" value="GNAT_dom"/>
</dbReference>
<organism evidence="4 5">
    <name type="scientific">Candidatus Gallacutalibacter pullicola</name>
    <dbReference type="NCBI Taxonomy" id="2840830"/>
    <lineage>
        <taxon>Bacteria</taxon>
        <taxon>Bacillati</taxon>
        <taxon>Bacillota</taxon>
        <taxon>Clostridia</taxon>
        <taxon>Eubacteriales</taxon>
        <taxon>Candidatus Gallacutalibacter</taxon>
    </lineage>
</organism>
<gene>
    <name evidence="4" type="ORF">IAA54_04900</name>
</gene>
<dbReference type="AlphaFoldDB" id="A0A9D1DQ95"/>
<evidence type="ECO:0000259" key="3">
    <source>
        <dbReference type="PROSITE" id="PS51186"/>
    </source>
</evidence>
<dbReference type="CDD" id="cd04301">
    <property type="entry name" value="NAT_SF"/>
    <property type="match status" value="1"/>
</dbReference>
<dbReference type="InterPro" id="IPR050680">
    <property type="entry name" value="YpeA/RimI_acetyltransf"/>
</dbReference>
<keyword evidence="1" id="KW-0808">Transferase</keyword>
<dbReference type="EMBL" id="DVHF01000054">
    <property type="protein sequence ID" value="HIR56986.1"/>
    <property type="molecule type" value="Genomic_DNA"/>
</dbReference>
<dbReference type="GO" id="GO:0016747">
    <property type="term" value="F:acyltransferase activity, transferring groups other than amino-acyl groups"/>
    <property type="evidence" value="ECO:0007669"/>
    <property type="project" value="InterPro"/>
</dbReference>
<name>A0A9D1DQ95_9FIRM</name>
<comment type="caution">
    <text evidence="4">The sequence shown here is derived from an EMBL/GenBank/DDBJ whole genome shotgun (WGS) entry which is preliminary data.</text>
</comment>
<evidence type="ECO:0000313" key="5">
    <source>
        <dbReference type="Proteomes" id="UP000886785"/>
    </source>
</evidence>
<sequence>MLNFVPVDDASKIDAMCEIASRIWHDHYTPILGAAQVEYMVDKFQSPHAVTAQIRDSGYHYYLMDLDGQYAGFMGIQYEPQSLFLSKLYVDKPFRRQHLASRAVDSLKADCAKRGLSKIWLTVNRENAGSIAAYRKLGFRKVREEKTDIGHGYFMDDYIMELCL</sequence>
<dbReference type="InterPro" id="IPR016181">
    <property type="entry name" value="Acyl_CoA_acyltransferase"/>
</dbReference>
<accession>A0A9D1DQ95</accession>
<feature type="domain" description="N-acetyltransferase" evidence="3">
    <location>
        <begin position="2"/>
        <end position="160"/>
    </location>
</feature>
<keyword evidence="2" id="KW-0012">Acyltransferase</keyword>
<dbReference type="Gene3D" id="3.40.630.30">
    <property type="match status" value="1"/>
</dbReference>
<evidence type="ECO:0000313" key="4">
    <source>
        <dbReference type="EMBL" id="HIR56986.1"/>
    </source>
</evidence>
<reference evidence="4" key="2">
    <citation type="journal article" date="2021" name="PeerJ">
        <title>Extensive microbial diversity within the chicken gut microbiome revealed by metagenomics and culture.</title>
        <authorList>
            <person name="Gilroy R."/>
            <person name="Ravi A."/>
            <person name="Getino M."/>
            <person name="Pursley I."/>
            <person name="Horton D.L."/>
            <person name="Alikhan N.F."/>
            <person name="Baker D."/>
            <person name="Gharbi K."/>
            <person name="Hall N."/>
            <person name="Watson M."/>
            <person name="Adriaenssens E.M."/>
            <person name="Foster-Nyarko E."/>
            <person name="Jarju S."/>
            <person name="Secka A."/>
            <person name="Antonio M."/>
            <person name="Oren A."/>
            <person name="Chaudhuri R.R."/>
            <person name="La Ragione R."/>
            <person name="Hildebrand F."/>
            <person name="Pallen M.J."/>
        </authorList>
    </citation>
    <scope>NUCLEOTIDE SEQUENCE</scope>
    <source>
        <strain evidence="4">ChiSjej1B19-7085</strain>
    </source>
</reference>
<dbReference type="SUPFAM" id="SSF55729">
    <property type="entry name" value="Acyl-CoA N-acyltransferases (Nat)"/>
    <property type="match status" value="1"/>
</dbReference>
<dbReference type="Pfam" id="PF00583">
    <property type="entry name" value="Acetyltransf_1"/>
    <property type="match status" value="1"/>
</dbReference>
<proteinExistence type="predicted"/>
<reference evidence="4" key="1">
    <citation type="submission" date="2020-10" db="EMBL/GenBank/DDBJ databases">
        <authorList>
            <person name="Gilroy R."/>
        </authorList>
    </citation>
    <scope>NUCLEOTIDE SEQUENCE</scope>
    <source>
        <strain evidence="4">ChiSjej1B19-7085</strain>
    </source>
</reference>